<dbReference type="InterPro" id="IPR052561">
    <property type="entry name" value="ComplexI_Subunit1"/>
</dbReference>
<keyword evidence="4 5" id="KW-0472">Membrane</keyword>
<sequence length="300" mass="31776">MSVVLNLFVALMLPGMIVRTRALLAGRKGAPFYQHISRLGALLCKAPVYSPATGFVFRLAPVVYLASTVAAMLLVPVGDFSAVLAFNGDIVLFCYLLALGRVMLILAAMETGSSIDGMGASREALYGALLEPALFLVAGTLALVSDSLSFSQVFAGVGSGTPEMVVVMVLVMYALFKIMLVEAGRIPVDDPRTHLELTMIHEAMVLDYSGFDLALITLAGWIKAGLLAVLAASAFASVLYWDTIVVLLLGLAAGLAIGIVESFLARSRMARNSTYIVTILAVALVAFVIAFLLLNQIRIG</sequence>
<dbReference type="Pfam" id="PF00146">
    <property type="entry name" value="NADHdh"/>
    <property type="match status" value="1"/>
</dbReference>
<dbReference type="RefSeq" id="WP_009134412.1">
    <property type="nucleotide sequence ID" value="NZ_CP102250.1"/>
</dbReference>
<comment type="subcellular location">
    <subcellularLocation>
        <location evidence="1">Membrane</location>
        <topology evidence="1">Multi-pass membrane protein</topology>
    </subcellularLocation>
</comment>
<evidence type="ECO:0000256" key="2">
    <source>
        <dbReference type="ARBA" id="ARBA00022692"/>
    </source>
</evidence>
<accession>G5HAE1</accession>
<feature type="transmembrane region" description="Helical" evidence="5">
    <location>
        <begin position="238"/>
        <end position="260"/>
    </location>
</feature>
<evidence type="ECO:0000256" key="4">
    <source>
        <dbReference type="ARBA" id="ARBA00023136"/>
    </source>
</evidence>
<dbReference type="eggNOG" id="COG0650">
    <property type="taxonomic scope" value="Bacteria"/>
</dbReference>
<keyword evidence="7" id="KW-1185">Reference proteome</keyword>
<keyword evidence="3 5" id="KW-1133">Transmembrane helix</keyword>
<feature type="transmembrane region" description="Helical" evidence="5">
    <location>
        <begin position="62"/>
        <end position="84"/>
    </location>
</feature>
<dbReference type="PATRIC" id="fig|742725.3.peg.1698"/>
<feature type="transmembrane region" description="Helical" evidence="5">
    <location>
        <begin position="164"/>
        <end position="184"/>
    </location>
</feature>
<organism evidence="6 7">
    <name type="scientific">Alistipes indistinctus YIT 12060</name>
    <dbReference type="NCBI Taxonomy" id="742725"/>
    <lineage>
        <taxon>Bacteria</taxon>
        <taxon>Pseudomonadati</taxon>
        <taxon>Bacteroidota</taxon>
        <taxon>Bacteroidia</taxon>
        <taxon>Bacteroidales</taxon>
        <taxon>Rikenellaceae</taxon>
        <taxon>Alistipes</taxon>
    </lineage>
</organism>
<keyword evidence="2 5" id="KW-0812">Transmembrane</keyword>
<dbReference type="HOGENOM" id="CLU_015134_2_0_10"/>
<proteinExistence type="predicted"/>
<evidence type="ECO:0000256" key="1">
    <source>
        <dbReference type="ARBA" id="ARBA00004141"/>
    </source>
</evidence>
<reference evidence="6 7" key="1">
    <citation type="submission" date="2011-08" db="EMBL/GenBank/DDBJ databases">
        <title>The Genome Sequence of Alistipes indistinctus YIT 12060.</title>
        <authorList>
            <consortium name="The Broad Institute Genome Sequencing Platform"/>
            <person name="Earl A."/>
            <person name="Ward D."/>
            <person name="Feldgarden M."/>
            <person name="Gevers D."/>
            <person name="Morotomi M."/>
            <person name="Young S.K."/>
            <person name="Zeng Q."/>
            <person name="Gargeya S."/>
            <person name="Fitzgerald M."/>
            <person name="Haas B."/>
            <person name="Abouelleil A."/>
            <person name="Alvarado L."/>
            <person name="Arachchi H.M."/>
            <person name="Berlin A."/>
            <person name="Brown A."/>
            <person name="Chapman S.B."/>
            <person name="Chen Z."/>
            <person name="Dunbar C."/>
            <person name="Freedman E."/>
            <person name="Gearin G."/>
            <person name="Gellesch M."/>
            <person name="Goldberg J."/>
            <person name="Griggs A."/>
            <person name="Gujja S."/>
            <person name="Heiman D."/>
            <person name="Howarth C."/>
            <person name="Larson L."/>
            <person name="Lui A."/>
            <person name="MacDonald P.J.P."/>
            <person name="Montmayeur A."/>
            <person name="Murphy C."/>
            <person name="Neiman D."/>
            <person name="Pearson M."/>
            <person name="Priest M."/>
            <person name="Roberts A."/>
            <person name="Saif S."/>
            <person name="Shea T."/>
            <person name="Shenoy N."/>
            <person name="Sisk P."/>
            <person name="Stolte C."/>
            <person name="Sykes S."/>
            <person name="Wortman J."/>
            <person name="Nusbaum C."/>
            <person name="Birren B."/>
        </authorList>
    </citation>
    <scope>NUCLEOTIDE SEQUENCE [LARGE SCALE GENOMIC DNA]</scope>
    <source>
        <strain evidence="6 7">YIT 12060</strain>
    </source>
</reference>
<feature type="transmembrane region" description="Helical" evidence="5">
    <location>
        <begin position="124"/>
        <end position="144"/>
    </location>
</feature>
<evidence type="ECO:0000313" key="6">
    <source>
        <dbReference type="EMBL" id="EHB91557.1"/>
    </source>
</evidence>
<evidence type="ECO:0008006" key="8">
    <source>
        <dbReference type="Google" id="ProtNLM"/>
    </source>
</evidence>
<evidence type="ECO:0000256" key="3">
    <source>
        <dbReference type="ARBA" id="ARBA00022989"/>
    </source>
</evidence>
<dbReference type="EMBL" id="ADLD01000013">
    <property type="protein sequence ID" value="EHB91557.1"/>
    <property type="molecule type" value="Genomic_DNA"/>
</dbReference>
<dbReference type="GeneID" id="92815361"/>
<dbReference type="PANTHER" id="PTHR43359:SF1">
    <property type="entry name" value="FORMATE HYDROGENLYASE SUBUNIT 4-RELATED"/>
    <property type="match status" value="1"/>
</dbReference>
<feature type="transmembrane region" description="Helical" evidence="5">
    <location>
        <begin position="205"/>
        <end position="232"/>
    </location>
</feature>
<dbReference type="InterPro" id="IPR001694">
    <property type="entry name" value="NADH_UbQ_OxRdtase_su1/FPO"/>
</dbReference>
<dbReference type="Proteomes" id="UP000006008">
    <property type="component" value="Unassembled WGS sequence"/>
</dbReference>
<protein>
    <recommendedName>
        <fullName evidence="8">Formate hydrogenlyase subunit 4</fullName>
    </recommendedName>
</protein>
<dbReference type="AlphaFoldDB" id="G5HAE1"/>
<evidence type="ECO:0000313" key="7">
    <source>
        <dbReference type="Proteomes" id="UP000006008"/>
    </source>
</evidence>
<dbReference type="PANTHER" id="PTHR43359">
    <property type="entry name" value="FORMATE HYDROGENLYASE SUBUNIT 4"/>
    <property type="match status" value="1"/>
</dbReference>
<gene>
    <name evidence="6" type="ORF">HMPREF9450_01606</name>
</gene>
<dbReference type="GO" id="GO:0005886">
    <property type="term" value="C:plasma membrane"/>
    <property type="evidence" value="ECO:0007669"/>
    <property type="project" value="TreeGrafter"/>
</dbReference>
<feature type="transmembrane region" description="Helical" evidence="5">
    <location>
        <begin position="272"/>
        <end position="294"/>
    </location>
</feature>
<feature type="transmembrane region" description="Helical" evidence="5">
    <location>
        <begin position="90"/>
        <end position="112"/>
    </location>
</feature>
<name>G5HAE1_9BACT</name>
<dbReference type="STRING" id="742725.HMPREF9450_01606"/>
<evidence type="ECO:0000256" key="5">
    <source>
        <dbReference type="SAM" id="Phobius"/>
    </source>
</evidence>
<comment type="caution">
    <text evidence="6">The sequence shown here is derived from an EMBL/GenBank/DDBJ whole genome shotgun (WGS) entry which is preliminary data.</text>
</comment>